<dbReference type="KEGG" id="mdo:100033269"/>
<protein>
    <recommendedName>
        <fullName evidence="3">Sulfotransferase</fullName>
        <ecNumber evidence="3">2.8.2.-</ecNumber>
    </recommendedName>
</protein>
<accession>A0A5F8H860</accession>
<evidence type="ECO:0000259" key="4">
    <source>
        <dbReference type="Pfam" id="PF00685"/>
    </source>
</evidence>
<feature type="domain" description="Sulfotransferase" evidence="4">
    <location>
        <begin position="35"/>
        <end position="281"/>
    </location>
</feature>
<reference evidence="5" key="3">
    <citation type="submission" date="2025-09" db="UniProtKB">
        <authorList>
            <consortium name="Ensembl"/>
        </authorList>
    </citation>
    <scope>IDENTIFICATION</scope>
</reference>
<evidence type="ECO:0000313" key="5">
    <source>
        <dbReference type="Ensembl" id="ENSMODP00000056153.1"/>
    </source>
</evidence>
<evidence type="ECO:0000313" key="6">
    <source>
        <dbReference type="Proteomes" id="UP000002280"/>
    </source>
</evidence>
<comment type="similarity">
    <text evidence="1 3">Belongs to the sulfotransferase 1 family.</text>
</comment>
<dbReference type="InterPro" id="IPR027417">
    <property type="entry name" value="P-loop_NTPase"/>
</dbReference>
<evidence type="ECO:0000256" key="2">
    <source>
        <dbReference type="ARBA" id="ARBA00022679"/>
    </source>
</evidence>
<reference evidence="5" key="2">
    <citation type="submission" date="2025-08" db="UniProtKB">
        <authorList>
            <consortium name="Ensembl"/>
        </authorList>
    </citation>
    <scope>IDENTIFICATION</scope>
</reference>
<organism evidence="5 6">
    <name type="scientific">Monodelphis domestica</name>
    <name type="common">Gray short-tailed opossum</name>
    <dbReference type="NCBI Taxonomy" id="13616"/>
    <lineage>
        <taxon>Eukaryota</taxon>
        <taxon>Metazoa</taxon>
        <taxon>Chordata</taxon>
        <taxon>Craniata</taxon>
        <taxon>Vertebrata</taxon>
        <taxon>Euteleostomi</taxon>
        <taxon>Mammalia</taxon>
        <taxon>Metatheria</taxon>
        <taxon>Didelphimorphia</taxon>
        <taxon>Didelphidae</taxon>
        <taxon>Monodelphis</taxon>
    </lineage>
</organism>
<dbReference type="EC" id="2.8.2.-" evidence="3"/>
<dbReference type="Pfam" id="PF00685">
    <property type="entry name" value="Sulfotransfer_1"/>
    <property type="match status" value="1"/>
</dbReference>
<dbReference type="Ensembl" id="ENSMODT00000064955.1">
    <property type="protein sequence ID" value="ENSMODP00000056153.1"/>
    <property type="gene ID" value="ENSMODG00000005203.3"/>
</dbReference>
<dbReference type="InterPro" id="IPR000863">
    <property type="entry name" value="Sulfotransferase_dom"/>
</dbReference>
<dbReference type="SUPFAM" id="SSF52540">
    <property type="entry name" value="P-loop containing nucleoside triphosphate hydrolases"/>
    <property type="match status" value="1"/>
</dbReference>
<dbReference type="Proteomes" id="UP000002280">
    <property type="component" value="Chromosome 1"/>
</dbReference>
<dbReference type="AlphaFoldDB" id="A0A5F8H860"/>
<name>A0A5F8H860_MONDO</name>
<dbReference type="Bgee" id="ENSMODG00000005203">
    <property type="expression patterns" value="Expressed in placenta and 13 other cell types or tissues"/>
</dbReference>
<keyword evidence="6" id="KW-1185">Reference proteome</keyword>
<evidence type="ECO:0000256" key="3">
    <source>
        <dbReference type="RuleBase" id="RU361155"/>
    </source>
</evidence>
<dbReference type="Gene3D" id="3.40.50.300">
    <property type="entry name" value="P-loop containing nucleotide triphosphate hydrolases"/>
    <property type="match status" value="1"/>
</dbReference>
<evidence type="ECO:0000256" key="1">
    <source>
        <dbReference type="ARBA" id="ARBA00005771"/>
    </source>
</evidence>
<sequence length="290" mass="33840">MDGINVIEVTEDISLSGHLCSQESLNIATNFQFQDSDILLVTFPKSGTIWTQYILNLIFNKEKFQNQNSIPTISLNPWLEHINFSESLAKGEVSRSHFITTHLPAKFLVSNLKNSKVRVVYVARNPKDVLVSYYHFHNFVKFLPDIGSFDNFFDQFLEGKVVYGSWFNHIKGWLGVQHELNFFVITYEELSQKPHQSIQSLANFLGKKLEPEDVETILHYCSFSFMSQNNPVKINPIFQPFFDHSKGQFFRKGIIENWKEYLSPEQNIRFNKVYQAEMGELTFKFPWSLD</sequence>
<dbReference type="GeneTree" id="ENSGT00940000163403"/>
<keyword evidence="2 3" id="KW-0808">Transferase</keyword>
<proteinExistence type="inferred from homology"/>
<reference evidence="5 6" key="1">
    <citation type="journal article" date="2007" name="Nature">
        <title>Genome of the marsupial Monodelphis domestica reveals innovation in non-coding sequences.</title>
        <authorList>
            <person name="Mikkelsen T.S."/>
            <person name="Wakefield M.J."/>
            <person name="Aken B."/>
            <person name="Amemiya C.T."/>
            <person name="Chang J.L."/>
            <person name="Duke S."/>
            <person name="Garber M."/>
            <person name="Gentles A.J."/>
            <person name="Goodstadt L."/>
            <person name="Heger A."/>
            <person name="Jurka J."/>
            <person name="Kamal M."/>
            <person name="Mauceli E."/>
            <person name="Searle S.M."/>
            <person name="Sharpe T."/>
            <person name="Baker M.L."/>
            <person name="Batzer M.A."/>
            <person name="Benos P.V."/>
            <person name="Belov K."/>
            <person name="Clamp M."/>
            <person name="Cook A."/>
            <person name="Cuff J."/>
            <person name="Das R."/>
            <person name="Davidow L."/>
            <person name="Deakin J.E."/>
            <person name="Fazzari M.J."/>
            <person name="Glass J.L."/>
            <person name="Grabherr M."/>
            <person name="Greally J.M."/>
            <person name="Gu W."/>
            <person name="Hore T.A."/>
            <person name="Huttley G.A."/>
            <person name="Kleber M."/>
            <person name="Jirtle R.L."/>
            <person name="Koina E."/>
            <person name="Lee J.T."/>
            <person name="Mahony S."/>
            <person name="Marra M.A."/>
            <person name="Miller R.D."/>
            <person name="Nicholls R.D."/>
            <person name="Oda M."/>
            <person name="Papenfuss A.T."/>
            <person name="Parra Z.E."/>
            <person name="Pollock D.D."/>
            <person name="Ray D.A."/>
            <person name="Schein J.E."/>
            <person name="Speed T.P."/>
            <person name="Thompson K."/>
            <person name="VandeBerg J.L."/>
            <person name="Wade C.M."/>
            <person name="Walker J.A."/>
            <person name="Waters P.D."/>
            <person name="Webber C."/>
            <person name="Weidman J.R."/>
            <person name="Xie X."/>
            <person name="Zody M.C."/>
            <person name="Baldwin J."/>
            <person name="Abdouelleil A."/>
            <person name="Abdulkadir J."/>
            <person name="Abebe A."/>
            <person name="Abera B."/>
            <person name="Abreu J."/>
            <person name="Acer S.C."/>
            <person name="Aftuck L."/>
            <person name="Alexander A."/>
            <person name="An P."/>
            <person name="Anderson E."/>
            <person name="Anderson S."/>
            <person name="Arachi H."/>
            <person name="Azer M."/>
            <person name="Bachantsang P."/>
            <person name="Barry A."/>
            <person name="Bayul T."/>
            <person name="Berlin A."/>
            <person name="Bessette D."/>
            <person name="Bloom T."/>
            <person name="Bloom T."/>
            <person name="Boguslavskiy L."/>
            <person name="Bonnet C."/>
            <person name="Boukhgalter B."/>
            <person name="Bourzgui I."/>
            <person name="Brown A."/>
            <person name="Cahill P."/>
            <person name="Channer S."/>
            <person name="Cheshatsang Y."/>
            <person name="Chuda L."/>
            <person name="Citroen M."/>
            <person name="Collymore A."/>
            <person name="Cooke P."/>
            <person name="Costello M."/>
            <person name="D'Aco K."/>
            <person name="Daza R."/>
            <person name="De Haan G."/>
            <person name="DeGray S."/>
            <person name="DeMaso C."/>
            <person name="Dhargay N."/>
            <person name="Dooley K."/>
            <person name="Dooley E."/>
            <person name="Doricent M."/>
            <person name="Dorje P."/>
            <person name="Dorjee K."/>
            <person name="Dupes A."/>
            <person name="Elong R."/>
            <person name="Falk J."/>
            <person name="Farina A."/>
            <person name="Faro S."/>
            <person name="Ferguson D."/>
            <person name="Fisher S."/>
            <person name="Foley C.D."/>
            <person name="Franke A."/>
            <person name="Friedrich D."/>
            <person name="Gadbois L."/>
            <person name="Gearin G."/>
            <person name="Gearin C.R."/>
            <person name="Giannoukos G."/>
            <person name="Goode T."/>
            <person name="Graham J."/>
            <person name="Grandbois E."/>
            <person name="Grewal S."/>
            <person name="Gyaltsen K."/>
            <person name="Hafez N."/>
            <person name="Hagos B."/>
            <person name="Hall J."/>
            <person name="Henson C."/>
            <person name="Hollinger A."/>
            <person name="Honan T."/>
            <person name="Huard M.D."/>
            <person name="Hughes L."/>
            <person name="Hurhula B."/>
            <person name="Husby M.E."/>
            <person name="Kamat A."/>
            <person name="Kanga B."/>
            <person name="Kashin S."/>
            <person name="Khazanovich D."/>
            <person name="Kisner P."/>
            <person name="Lance K."/>
            <person name="Lara M."/>
            <person name="Lee W."/>
            <person name="Lennon N."/>
            <person name="Letendre F."/>
            <person name="LeVine R."/>
            <person name="Lipovsky A."/>
            <person name="Liu X."/>
            <person name="Liu J."/>
            <person name="Liu S."/>
            <person name="Lokyitsang T."/>
            <person name="Lokyitsang Y."/>
            <person name="Lubonja R."/>
            <person name="Lui A."/>
            <person name="MacDonald P."/>
            <person name="Magnisalis V."/>
            <person name="Maru K."/>
            <person name="Matthews C."/>
            <person name="McCusker W."/>
            <person name="McDonough S."/>
            <person name="Mehta T."/>
            <person name="Meldrim J."/>
            <person name="Meneus L."/>
            <person name="Mihai O."/>
            <person name="Mihalev A."/>
            <person name="Mihova T."/>
            <person name="Mittelman R."/>
            <person name="Mlenga V."/>
            <person name="Montmayeur A."/>
            <person name="Mulrain L."/>
            <person name="Navidi A."/>
            <person name="Naylor J."/>
            <person name="Negash T."/>
            <person name="Nguyen T."/>
            <person name="Nguyen N."/>
            <person name="Nicol R."/>
            <person name="Norbu C."/>
            <person name="Norbu N."/>
            <person name="Novod N."/>
            <person name="O'Neill B."/>
            <person name="Osman S."/>
            <person name="Markiewicz E."/>
            <person name="Oyono O.L."/>
            <person name="Patti C."/>
            <person name="Phunkhang P."/>
            <person name="Pierre F."/>
            <person name="Priest M."/>
            <person name="Raghuraman S."/>
            <person name="Rege F."/>
            <person name="Reyes R."/>
            <person name="Rise C."/>
            <person name="Rogov P."/>
            <person name="Ross K."/>
            <person name="Ryan E."/>
            <person name="Settipalli S."/>
            <person name="Shea T."/>
            <person name="Sherpa N."/>
            <person name="Shi L."/>
            <person name="Shih D."/>
            <person name="Sparrow T."/>
            <person name="Spaulding J."/>
            <person name="Stalker J."/>
            <person name="Stange-Thomann N."/>
            <person name="Stavropoulos S."/>
            <person name="Stone C."/>
            <person name="Strader C."/>
            <person name="Tesfaye S."/>
            <person name="Thomson T."/>
            <person name="Thoulutsang Y."/>
            <person name="Thoulutsang D."/>
            <person name="Topham K."/>
            <person name="Topping I."/>
            <person name="Tsamla T."/>
            <person name="Vassiliev H."/>
            <person name="Vo A."/>
            <person name="Wangchuk T."/>
            <person name="Wangdi T."/>
            <person name="Weiand M."/>
            <person name="Wilkinson J."/>
            <person name="Wilson A."/>
            <person name="Yadav S."/>
            <person name="Young G."/>
            <person name="Yu Q."/>
            <person name="Zembek L."/>
            <person name="Zhong D."/>
            <person name="Zimmer A."/>
            <person name="Zwirko Z."/>
            <person name="Jaffe D.B."/>
            <person name="Alvarez P."/>
            <person name="Brockman W."/>
            <person name="Butler J."/>
            <person name="Chin C."/>
            <person name="Gnerre S."/>
            <person name="MacCallum I."/>
            <person name="Graves J.A."/>
            <person name="Ponting C.P."/>
            <person name="Breen M."/>
            <person name="Samollow P.B."/>
            <person name="Lander E.S."/>
            <person name="Lindblad-Toh K."/>
        </authorList>
    </citation>
    <scope>NUCLEOTIDE SEQUENCE [LARGE SCALE GENOMIC DNA]</scope>
</reference>
<dbReference type="GO" id="GO:0008146">
    <property type="term" value="F:sulfotransferase activity"/>
    <property type="evidence" value="ECO:0007669"/>
    <property type="project" value="InterPro"/>
</dbReference>
<dbReference type="PANTHER" id="PTHR11783">
    <property type="entry name" value="SULFOTRANSFERASE SULT"/>
    <property type="match status" value="1"/>
</dbReference>